<organism evidence="1 2">
    <name type="scientific">Rodentibacter caecimuris</name>
    <dbReference type="NCBI Taxonomy" id="1796644"/>
    <lineage>
        <taxon>Bacteria</taxon>
        <taxon>Pseudomonadati</taxon>
        <taxon>Pseudomonadota</taxon>
        <taxon>Gammaproteobacteria</taxon>
        <taxon>Pasteurellales</taxon>
        <taxon>Pasteurellaceae</taxon>
        <taxon>Rodentibacter</taxon>
    </lineage>
</organism>
<evidence type="ECO:0000313" key="1">
    <source>
        <dbReference type="EMBL" id="OOF73271.1"/>
    </source>
</evidence>
<dbReference type="GeneID" id="85656688"/>
<proteinExistence type="predicted"/>
<reference evidence="1 2" key="1">
    <citation type="submission" date="2016-10" db="EMBL/GenBank/DDBJ databases">
        <title>Rodentibacter gen. nov. and new species.</title>
        <authorList>
            <person name="Christensen H."/>
        </authorList>
    </citation>
    <scope>NUCLEOTIDE SEQUENCE [LARGE SCALE GENOMIC DNA]</scope>
    <source>
        <strain evidence="1 2">199137021</strain>
    </source>
</reference>
<gene>
    <name evidence="1" type="ORF">BKG90_01330</name>
</gene>
<sequence>MAYIRNLSLNFAVQALFERLNLFLSKKLLGSSGESTLLRLSESIDIQGSVQEQINVEPNLCIAWFTLEL</sequence>
<protein>
    <submittedName>
        <fullName evidence="1">Uncharacterized protein</fullName>
    </submittedName>
</protein>
<comment type="caution">
    <text evidence="1">The sequence shown here is derived from an EMBL/GenBank/DDBJ whole genome shotgun (WGS) entry which is preliminary data.</text>
</comment>
<name>A0A9X8VYH7_9PAST</name>
<accession>A0A9X8VYH7</accession>
<evidence type="ECO:0000313" key="2">
    <source>
        <dbReference type="Proteomes" id="UP000188998"/>
    </source>
</evidence>
<dbReference type="RefSeq" id="WP_059365277.1">
    <property type="nucleotide sequence ID" value="NZ_BBXJ01000001.1"/>
</dbReference>
<keyword evidence="2" id="KW-1185">Reference proteome</keyword>
<dbReference type="EMBL" id="MLAB01000004">
    <property type="protein sequence ID" value="OOF73271.1"/>
    <property type="molecule type" value="Genomic_DNA"/>
</dbReference>
<dbReference type="AlphaFoldDB" id="A0A9X8VYH7"/>
<dbReference type="Proteomes" id="UP000188998">
    <property type="component" value="Unassembled WGS sequence"/>
</dbReference>